<dbReference type="EMBL" id="HACA01025309">
    <property type="protein sequence ID" value="CDW42670.1"/>
    <property type="molecule type" value="Transcribed_RNA"/>
</dbReference>
<dbReference type="AlphaFoldDB" id="A0A0K2UX59"/>
<sequence length="62" mass="7442">RSKQVLDLSQLYRQRTNFIDERSDDLFSSPIRSLYIVIKGLRKLQLDRPRLHNGQFIIILRT</sequence>
<evidence type="ECO:0000313" key="1">
    <source>
        <dbReference type="EMBL" id="CDW42670.1"/>
    </source>
</evidence>
<feature type="non-terminal residue" evidence="1">
    <location>
        <position position="1"/>
    </location>
</feature>
<protein>
    <submittedName>
        <fullName evidence="1">Uncharacterized protein</fullName>
    </submittedName>
</protein>
<proteinExistence type="predicted"/>
<reference evidence="1" key="1">
    <citation type="submission" date="2014-05" db="EMBL/GenBank/DDBJ databases">
        <authorList>
            <person name="Chronopoulou M."/>
        </authorList>
    </citation>
    <scope>NUCLEOTIDE SEQUENCE</scope>
    <source>
        <tissue evidence="1">Whole organism</tissue>
    </source>
</reference>
<accession>A0A0K2UX59</accession>
<name>A0A0K2UX59_LEPSM</name>
<organism evidence="1">
    <name type="scientific">Lepeophtheirus salmonis</name>
    <name type="common">Salmon louse</name>
    <name type="synonym">Caligus salmonis</name>
    <dbReference type="NCBI Taxonomy" id="72036"/>
    <lineage>
        <taxon>Eukaryota</taxon>
        <taxon>Metazoa</taxon>
        <taxon>Ecdysozoa</taxon>
        <taxon>Arthropoda</taxon>
        <taxon>Crustacea</taxon>
        <taxon>Multicrustacea</taxon>
        <taxon>Hexanauplia</taxon>
        <taxon>Copepoda</taxon>
        <taxon>Siphonostomatoida</taxon>
        <taxon>Caligidae</taxon>
        <taxon>Lepeophtheirus</taxon>
    </lineage>
</organism>